<feature type="transmembrane region" description="Helical" evidence="7">
    <location>
        <begin position="362"/>
        <end position="382"/>
    </location>
</feature>
<keyword evidence="4" id="KW-0677">Repeat</keyword>
<proteinExistence type="predicted"/>
<feature type="transmembrane region" description="Helical" evidence="7">
    <location>
        <begin position="252"/>
        <end position="269"/>
    </location>
</feature>
<evidence type="ECO:0000256" key="2">
    <source>
        <dbReference type="ARBA" id="ARBA00022448"/>
    </source>
</evidence>
<dbReference type="RefSeq" id="WP_118508280.1">
    <property type="nucleotide sequence ID" value="NZ_WMBC01000005.1"/>
</dbReference>
<protein>
    <submittedName>
        <fullName evidence="9">SLC13/DASS family transporter</fullName>
    </submittedName>
</protein>
<name>A0A844GGF5_9FIRM</name>
<keyword evidence="6 7" id="KW-0472">Membrane</keyword>
<reference evidence="9 10" key="1">
    <citation type="submission" date="2019-11" db="EMBL/GenBank/DDBJ databases">
        <title>Draft genome sequence of Blautia luti DSM 14534T, isolated from human stool.</title>
        <authorList>
            <person name="Ortiz R."/>
            <person name="Melis-Arcos F."/>
            <person name="Covarrubias P."/>
            <person name="Cardenas J.P."/>
            <person name="Perez-Donoso J."/>
            <person name="Almonacid D."/>
        </authorList>
    </citation>
    <scope>NUCLEOTIDE SEQUENCE [LARGE SCALE GENOMIC DNA]</scope>
    <source>
        <strain evidence="9 10">DSM 14534</strain>
    </source>
</reference>
<evidence type="ECO:0000313" key="9">
    <source>
        <dbReference type="EMBL" id="MTD61123.1"/>
    </source>
</evidence>
<evidence type="ECO:0000256" key="3">
    <source>
        <dbReference type="ARBA" id="ARBA00022692"/>
    </source>
</evidence>
<feature type="transmembrane region" description="Helical" evidence="7">
    <location>
        <begin position="6"/>
        <end position="38"/>
    </location>
</feature>
<feature type="transmembrane region" description="Helical" evidence="7">
    <location>
        <begin position="175"/>
        <end position="198"/>
    </location>
</feature>
<keyword evidence="3 7" id="KW-0812">Transmembrane</keyword>
<dbReference type="InterPro" id="IPR004680">
    <property type="entry name" value="Cit_transptr-like_dom"/>
</dbReference>
<evidence type="ECO:0000259" key="8">
    <source>
        <dbReference type="Pfam" id="PF03600"/>
    </source>
</evidence>
<feature type="transmembrane region" description="Helical" evidence="7">
    <location>
        <begin position="319"/>
        <end position="350"/>
    </location>
</feature>
<feature type="transmembrane region" description="Helical" evidence="7">
    <location>
        <begin position="402"/>
        <end position="421"/>
    </location>
</feature>
<dbReference type="AlphaFoldDB" id="A0A844GGF5"/>
<comment type="subcellular location">
    <subcellularLocation>
        <location evidence="1">Membrane</location>
        <topology evidence="1">Multi-pass membrane protein</topology>
    </subcellularLocation>
</comment>
<dbReference type="GO" id="GO:0055085">
    <property type="term" value="P:transmembrane transport"/>
    <property type="evidence" value="ECO:0007669"/>
    <property type="project" value="InterPro"/>
</dbReference>
<organism evidence="9 10">
    <name type="scientific">Blautia luti DSM 14534 = JCM 17040</name>
    <dbReference type="NCBI Taxonomy" id="649762"/>
    <lineage>
        <taxon>Bacteria</taxon>
        <taxon>Bacillati</taxon>
        <taxon>Bacillota</taxon>
        <taxon>Clostridia</taxon>
        <taxon>Lachnospirales</taxon>
        <taxon>Lachnospiraceae</taxon>
        <taxon>Blautia</taxon>
    </lineage>
</organism>
<dbReference type="GO" id="GO:0005886">
    <property type="term" value="C:plasma membrane"/>
    <property type="evidence" value="ECO:0007669"/>
    <property type="project" value="TreeGrafter"/>
</dbReference>
<dbReference type="PANTHER" id="PTHR43652">
    <property type="entry name" value="BASIC AMINO ACID ANTIPORTER YFCC-RELATED"/>
    <property type="match status" value="1"/>
</dbReference>
<feature type="domain" description="Citrate transporter-like" evidence="8">
    <location>
        <begin position="15"/>
        <end position="362"/>
    </location>
</feature>
<sequence>MTPLEITLIILLATLVAFMTGKIPFSVIASGIILALIMTGVMTPAEAFSGFINTNVVMFVAMFVIGAGLTKTSLIDKAQNLVVRYKDNPRMLIFLSCLAASFLGAVTSATATAAIMIPLLVGIANDIGTSRSKLLYPAMACANIATTMTFLGQGASNMTWNDVMLKAGATKTLHVWDFTIARIPLLAVAIAYMVFVGYKLMPDIDNNSFSDHVHQNTADSKLSPLKEKIAMVIILGSIGLMLLENVIGVDMYLIACIGAVLLVLTGVLSEKEALESIHMPTIFLFAGVLALSDAIKVTGAGEVVADLMIKIIGNNTNTYVIMAVFFMIPFILTQVMSNLATLTIFIPLVTSACIKIGVDPRAAVVGVLTASCISIMTPMAAPCQIMIIEPGGYKLKDYLKCGTPLAIILAIMTIFLMPLMFPMQ</sequence>
<gene>
    <name evidence="9" type="ORF">GKZ57_07565</name>
</gene>
<evidence type="ECO:0000256" key="6">
    <source>
        <dbReference type="ARBA" id="ARBA00023136"/>
    </source>
</evidence>
<dbReference type="EMBL" id="WMBC01000005">
    <property type="protein sequence ID" value="MTD61123.1"/>
    <property type="molecule type" value="Genomic_DNA"/>
</dbReference>
<accession>A0A844GGF5</accession>
<feature type="transmembrane region" description="Helical" evidence="7">
    <location>
        <begin position="281"/>
        <end position="299"/>
    </location>
</feature>
<evidence type="ECO:0000313" key="10">
    <source>
        <dbReference type="Proteomes" id="UP000437824"/>
    </source>
</evidence>
<evidence type="ECO:0000256" key="5">
    <source>
        <dbReference type="ARBA" id="ARBA00022989"/>
    </source>
</evidence>
<feature type="transmembrane region" description="Helical" evidence="7">
    <location>
        <begin position="134"/>
        <end position="155"/>
    </location>
</feature>
<evidence type="ECO:0000256" key="1">
    <source>
        <dbReference type="ARBA" id="ARBA00004141"/>
    </source>
</evidence>
<comment type="caution">
    <text evidence="9">The sequence shown here is derived from an EMBL/GenBank/DDBJ whole genome shotgun (WGS) entry which is preliminary data.</text>
</comment>
<keyword evidence="2" id="KW-0813">Transport</keyword>
<feature type="transmembrane region" description="Helical" evidence="7">
    <location>
        <begin position="50"/>
        <end position="71"/>
    </location>
</feature>
<feature type="transmembrane region" description="Helical" evidence="7">
    <location>
        <begin position="91"/>
        <end position="122"/>
    </location>
</feature>
<dbReference type="Pfam" id="PF03600">
    <property type="entry name" value="CitMHS"/>
    <property type="match status" value="1"/>
</dbReference>
<evidence type="ECO:0000256" key="7">
    <source>
        <dbReference type="SAM" id="Phobius"/>
    </source>
</evidence>
<evidence type="ECO:0000256" key="4">
    <source>
        <dbReference type="ARBA" id="ARBA00022737"/>
    </source>
</evidence>
<dbReference type="InterPro" id="IPR051679">
    <property type="entry name" value="DASS-Related_Transporters"/>
</dbReference>
<keyword evidence="5 7" id="KW-1133">Transmembrane helix</keyword>
<dbReference type="Proteomes" id="UP000437824">
    <property type="component" value="Unassembled WGS sequence"/>
</dbReference>
<dbReference type="PANTHER" id="PTHR43652:SF1">
    <property type="entry name" value="RESPONSE REGULATOR"/>
    <property type="match status" value="1"/>
</dbReference>